<sequence>MTSRNRKGGCKQQCLTSYFERVGVLSDFNEAADHPFIKSHGVVDLFWRSLMSCSLQRDSLSTLSNAFS</sequence>
<reference evidence="1" key="1">
    <citation type="journal article" date="2019" name="bioRxiv">
        <title>The Genome of the Zebra Mussel, Dreissena polymorpha: A Resource for Invasive Species Research.</title>
        <authorList>
            <person name="McCartney M.A."/>
            <person name="Auch B."/>
            <person name="Kono T."/>
            <person name="Mallez S."/>
            <person name="Zhang Y."/>
            <person name="Obille A."/>
            <person name="Becker A."/>
            <person name="Abrahante J.E."/>
            <person name="Garbe J."/>
            <person name="Badalamenti J.P."/>
            <person name="Herman A."/>
            <person name="Mangelson H."/>
            <person name="Liachko I."/>
            <person name="Sullivan S."/>
            <person name="Sone E.D."/>
            <person name="Koren S."/>
            <person name="Silverstein K.A.T."/>
            <person name="Beckman K.B."/>
            <person name="Gohl D.M."/>
        </authorList>
    </citation>
    <scope>NUCLEOTIDE SEQUENCE</scope>
    <source>
        <strain evidence="1">Duluth1</strain>
        <tissue evidence="1">Whole animal</tissue>
    </source>
</reference>
<accession>A0A9D4IUE9</accession>
<name>A0A9D4IUE9_DREPO</name>
<comment type="caution">
    <text evidence="1">The sequence shown here is derived from an EMBL/GenBank/DDBJ whole genome shotgun (WGS) entry which is preliminary data.</text>
</comment>
<proteinExistence type="predicted"/>
<gene>
    <name evidence="1" type="ORF">DPMN_163252</name>
</gene>
<evidence type="ECO:0000313" key="2">
    <source>
        <dbReference type="Proteomes" id="UP000828390"/>
    </source>
</evidence>
<protein>
    <submittedName>
        <fullName evidence="1">Uncharacterized protein</fullName>
    </submittedName>
</protein>
<dbReference type="Proteomes" id="UP000828390">
    <property type="component" value="Unassembled WGS sequence"/>
</dbReference>
<dbReference type="AlphaFoldDB" id="A0A9D4IUE9"/>
<evidence type="ECO:0000313" key="1">
    <source>
        <dbReference type="EMBL" id="KAH3785167.1"/>
    </source>
</evidence>
<organism evidence="1 2">
    <name type="scientific">Dreissena polymorpha</name>
    <name type="common">Zebra mussel</name>
    <name type="synonym">Mytilus polymorpha</name>
    <dbReference type="NCBI Taxonomy" id="45954"/>
    <lineage>
        <taxon>Eukaryota</taxon>
        <taxon>Metazoa</taxon>
        <taxon>Spiralia</taxon>
        <taxon>Lophotrochozoa</taxon>
        <taxon>Mollusca</taxon>
        <taxon>Bivalvia</taxon>
        <taxon>Autobranchia</taxon>
        <taxon>Heteroconchia</taxon>
        <taxon>Euheterodonta</taxon>
        <taxon>Imparidentia</taxon>
        <taxon>Neoheterodontei</taxon>
        <taxon>Myida</taxon>
        <taxon>Dreissenoidea</taxon>
        <taxon>Dreissenidae</taxon>
        <taxon>Dreissena</taxon>
    </lineage>
</organism>
<dbReference type="EMBL" id="JAIWYP010000008">
    <property type="protein sequence ID" value="KAH3785167.1"/>
    <property type="molecule type" value="Genomic_DNA"/>
</dbReference>
<keyword evidence="2" id="KW-1185">Reference proteome</keyword>
<reference evidence="1" key="2">
    <citation type="submission" date="2020-11" db="EMBL/GenBank/DDBJ databases">
        <authorList>
            <person name="McCartney M.A."/>
            <person name="Auch B."/>
            <person name="Kono T."/>
            <person name="Mallez S."/>
            <person name="Becker A."/>
            <person name="Gohl D.M."/>
            <person name="Silverstein K.A.T."/>
            <person name="Koren S."/>
            <person name="Bechman K.B."/>
            <person name="Herman A."/>
            <person name="Abrahante J.E."/>
            <person name="Garbe J."/>
        </authorList>
    </citation>
    <scope>NUCLEOTIDE SEQUENCE</scope>
    <source>
        <strain evidence="1">Duluth1</strain>
        <tissue evidence="1">Whole animal</tissue>
    </source>
</reference>